<keyword evidence="3" id="KW-1185">Reference proteome</keyword>
<protein>
    <submittedName>
        <fullName evidence="2">Uncharacterized protein</fullName>
    </submittedName>
</protein>
<evidence type="ECO:0000313" key="2">
    <source>
        <dbReference type="EMBL" id="KAK1407779.1"/>
    </source>
</evidence>
<evidence type="ECO:0000256" key="1">
    <source>
        <dbReference type="SAM" id="MobiDB-lite"/>
    </source>
</evidence>
<organism evidence="2 3">
    <name type="scientific">Tagetes erecta</name>
    <name type="common">African marigold</name>
    <dbReference type="NCBI Taxonomy" id="13708"/>
    <lineage>
        <taxon>Eukaryota</taxon>
        <taxon>Viridiplantae</taxon>
        <taxon>Streptophyta</taxon>
        <taxon>Embryophyta</taxon>
        <taxon>Tracheophyta</taxon>
        <taxon>Spermatophyta</taxon>
        <taxon>Magnoliopsida</taxon>
        <taxon>eudicotyledons</taxon>
        <taxon>Gunneridae</taxon>
        <taxon>Pentapetalae</taxon>
        <taxon>asterids</taxon>
        <taxon>campanulids</taxon>
        <taxon>Asterales</taxon>
        <taxon>Asteraceae</taxon>
        <taxon>Asteroideae</taxon>
        <taxon>Heliantheae alliance</taxon>
        <taxon>Tageteae</taxon>
        <taxon>Tagetes</taxon>
    </lineage>
</organism>
<name>A0AAD8NF92_TARER</name>
<dbReference type="EMBL" id="JAUHHV010000011">
    <property type="protein sequence ID" value="KAK1407779.1"/>
    <property type="molecule type" value="Genomic_DNA"/>
</dbReference>
<accession>A0AAD8NF92</accession>
<proteinExistence type="predicted"/>
<dbReference type="AlphaFoldDB" id="A0AAD8NF92"/>
<dbReference type="Proteomes" id="UP001229421">
    <property type="component" value="Unassembled WGS sequence"/>
</dbReference>
<comment type="caution">
    <text evidence="2">The sequence shown here is derived from an EMBL/GenBank/DDBJ whole genome shotgun (WGS) entry which is preliminary data.</text>
</comment>
<feature type="compositionally biased region" description="Basic and acidic residues" evidence="1">
    <location>
        <begin position="7"/>
        <end position="16"/>
    </location>
</feature>
<feature type="region of interest" description="Disordered" evidence="1">
    <location>
        <begin position="1"/>
        <end position="38"/>
    </location>
</feature>
<reference evidence="2" key="1">
    <citation type="journal article" date="2023" name="bioRxiv">
        <title>Improved chromosome-level genome assembly for marigold (Tagetes erecta).</title>
        <authorList>
            <person name="Jiang F."/>
            <person name="Yuan L."/>
            <person name="Wang S."/>
            <person name="Wang H."/>
            <person name="Xu D."/>
            <person name="Wang A."/>
            <person name="Fan W."/>
        </authorList>
    </citation>
    <scope>NUCLEOTIDE SEQUENCE</scope>
    <source>
        <strain evidence="2">WSJ</strain>
        <tissue evidence="2">Leaf</tissue>
    </source>
</reference>
<sequence>MYNECVSRAKDATEMRKRSRKRTKDAEATYNTPPAYDTPTRSIFSVQSAVFKRIQFKISRTSREDRKLSDKVFLHHLSIQLLPKSQD</sequence>
<gene>
    <name evidence="2" type="ORF">QVD17_39406</name>
</gene>
<evidence type="ECO:0000313" key="3">
    <source>
        <dbReference type="Proteomes" id="UP001229421"/>
    </source>
</evidence>